<dbReference type="InterPro" id="IPR012337">
    <property type="entry name" value="RNaseH-like_sf"/>
</dbReference>
<dbReference type="InterPro" id="IPR041588">
    <property type="entry name" value="Integrase_H2C2"/>
</dbReference>
<dbReference type="InterPro" id="IPR050951">
    <property type="entry name" value="Retrovirus_Pol_polyprotein"/>
</dbReference>
<protein>
    <recommendedName>
        <fullName evidence="1">RNA-directed DNA polymerase</fullName>
        <ecNumber evidence="1">2.7.7.49</ecNumber>
    </recommendedName>
</protein>
<keyword evidence="4" id="KW-1185">Reference proteome</keyword>
<dbReference type="Proteomes" id="UP000230423">
    <property type="component" value="Unassembled WGS sequence"/>
</dbReference>
<evidence type="ECO:0000256" key="1">
    <source>
        <dbReference type="ARBA" id="ARBA00012493"/>
    </source>
</evidence>
<accession>A0A2G9V3G6</accession>
<dbReference type="PANTHER" id="PTHR37984">
    <property type="entry name" value="PROTEIN CBG26694"/>
    <property type="match status" value="1"/>
</dbReference>
<dbReference type="Gene3D" id="3.30.420.10">
    <property type="entry name" value="Ribonuclease H-like superfamily/Ribonuclease H"/>
    <property type="match status" value="2"/>
</dbReference>
<dbReference type="EMBL" id="KZ345047">
    <property type="protein sequence ID" value="PIO76502.1"/>
    <property type="molecule type" value="Genomic_DNA"/>
</dbReference>
<evidence type="ECO:0000259" key="2">
    <source>
        <dbReference type="PROSITE" id="PS50994"/>
    </source>
</evidence>
<dbReference type="GO" id="GO:0015074">
    <property type="term" value="P:DNA integration"/>
    <property type="evidence" value="ECO:0007669"/>
    <property type="project" value="InterPro"/>
</dbReference>
<dbReference type="OrthoDB" id="5851910at2759"/>
<dbReference type="GO" id="GO:0003676">
    <property type="term" value="F:nucleic acid binding"/>
    <property type="evidence" value="ECO:0007669"/>
    <property type="project" value="InterPro"/>
</dbReference>
<feature type="domain" description="Integrase catalytic" evidence="2">
    <location>
        <begin position="43"/>
        <end position="196"/>
    </location>
</feature>
<reference evidence="3 4" key="1">
    <citation type="submission" date="2015-09" db="EMBL/GenBank/DDBJ databases">
        <title>Draft genome of the parasitic nematode Teladorsagia circumcincta isolate WARC Sus (inbred).</title>
        <authorList>
            <person name="Mitreva M."/>
        </authorList>
    </citation>
    <scope>NUCLEOTIDE SEQUENCE [LARGE SCALE GENOMIC DNA]</scope>
    <source>
        <strain evidence="3 4">S</strain>
    </source>
</reference>
<dbReference type="CDD" id="cd00037">
    <property type="entry name" value="CLECT"/>
    <property type="match status" value="1"/>
</dbReference>
<name>A0A2G9V3G6_TELCI</name>
<dbReference type="Pfam" id="PF00665">
    <property type="entry name" value="rve"/>
    <property type="match status" value="2"/>
</dbReference>
<dbReference type="Pfam" id="PF17921">
    <property type="entry name" value="Integrase_H2C2"/>
    <property type="match status" value="1"/>
</dbReference>
<dbReference type="PANTHER" id="PTHR37984:SF5">
    <property type="entry name" value="PROTEIN NYNRIN-LIKE"/>
    <property type="match status" value="1"/>
</dbReference>
<dbReference type="InterPro" id="IPR001584">
    <property type="entry name" value="Integrase_cat-core"/>
</dbReference>
<dbReference type="PROSITE" id="PS50994">
    <property type="entry name" value="INTEGRASE"/>
    <property type="match status" value="2"/>
</dbReference>
<dbReference type="EC" id="2.7.7.49" evidence="1"/>
<evidence type="ECO:0000313" key="3">
    <source>
        <dbReference type="EMBL" id="PIO76502.1"/>
    </source>
</evidence>
<dbReference type="GO" id="GO:0003964">
    <property type="term" value="F:RNA-directed DNA polymerase activity"/>
    <property type="evidence" value="ECO:0007669"/>
    <property type="project" value="UniProtKB-EC"/>
</dbReference>
<gene>
    <name evidence="3" type="ORF">TELCIR_01418</name>
</gene>
<evidence type="ECO:0000313" key="4">
    <source>
        <dbReference type="Proteomes" id="UP000230423"/>
    </source>
</evidence>
<dbReference type="AlphaFoldDB" id="A0A2G9V3G6"/>
<dbReference type="SUPFAM" id="SSF53098">
    <property type="entry name" value="Ribonuclease H-like"/>
    <property type="match status" value="2"/>
</dbReference>
<feature type="domain" description="Integrase catalytic" evidence="2">
    <location>
        <begin position="218"/>
        <end position="346"/>
    </location>
</feature>
<dbReference type="FunFam" id="3.30.420.10:FF:000131">
    <property type="entry name" value="Protein CBG26278"/>
    <property type="match status" value="2"/>
</dbReference>
<sequence length="446" mass="50150">MLARSYVYWPALDSDIERLVKNCTTCAEAAKNPVKAELSSWPKATLPWTRVHADFAGPLGGIYYLVVVDAYSKWPEILQMNTISTSATIKAMRRIFAQFGNPQTLVTDSGTQFTSASFTELCRQRGIKHIRSPPFHPQSNGQAERFVDTFKRGLAKLKREEPSTEALQDFLMTYRTTPCPSGPDHLSPAENFLGRKNCATCAETAKNPVKAELNSWPKATPPWIRVHADFAGPLDGIYYLVVVDAYSKWPEILQMNTISTSATIKAMRRIFAQFGNPQTLVTDNGTQFTSASFTEFCRQRGIEHIRSPPFHPQSNGQAERFVDTFKRGLAKLKREGPSTEALQEFLMAYRANPCPSGPDHLGDVDSYTDSYTSTDYTTSTLNKDSSQTSSPQCGSFEETIRFLVKRIVRGKEKYKHVMDFQVECARRNGELASIHSREEHDFIHGE</sequence>
<dbReference type="InterPro" id="IPR036397">
    <property type="entry name" value="RNaseH_sf"/>
</dbReference>
<proteinExistence type="predicted"/>
<organism evidence="3 4">
    <name type="scientific">Teladorsagia circumcincta</name>
    <name type="common">Brown stomach worm</name>
    <name type="synonym">Ostertagia circumcincta</name>
    <dbReference type="NCBI Taxonomy" id="45464"/>
    <lineage>
        <taxon>Eukaryota</taxon>
        <taxon>Metazoa</taxon>
        <taxon>Ecdysozoa</taxon>
        <taxon>Nematoda</taxon>
        <taxon>Chromadorea</taxon>
        <taxon>Rhabditida</taxon>
        <taxon>Rhabditina</taxon>
        <taxon>Rhabditomorpha</taxon>
        <taxon>Strongyloidea</taxon>
        <taxon>Trichostrongylidae</taxon>
        <taxon>Teladorsagia</taxon>
    </lineage>
</organism>